<dbReference type="RefSeq" id="XP_016470214.1">
    <property type="nucleotide sequence ID" value="XM_016614728.1"/>
</dbReference>
<dbReference type="OrthoDB" id="10255522at2759"/>
<name>A0A1S4A0T6_TOBAC</name>
<evidence type="ECO:0000256" key="1">
    <source>
        <dbReference type="SAM" id="MobiDB-lite"/>
    </source>
</evidence>
<dbReference type="PaxDb" id="4097-A0A1S4A0T6"/>
<evidence type="ECO:0000313" key="2">
    <source>
        <dbReference type="RefSeq" id="XP_016470214.1"/>
    </source>
</evidence>
<dbReference type="KEGG" id="nta:107792506"/>
<reference evidence="2" key="1">
    <citation type="submission" date="2025-08" db="UniProtKB">
        <authorList>
            <consortium name="RefSeq"/>
        </authorList>
    </citation>
    <scope>IDENTIFICATION</scope>
</reference>
<proteinExistence type="predicted"/>
<feature type="region of interest" description="Disordered" evidence="1">
    <location>
        <begin position="165"/>
        <end position="186"/>
    </location>
</feature>
<accession>A0A1S4A0T6</accession>
<organism evidence="2">
    <name type="scientific">Nicotiana tabacum</name>
    <name type="common">Common tobacco</name>
    <dbReference type="NCBI Taxonomy" id="4097"/>
    <lineage>
        <taxon>Eukaryota</taxon>
        <taxon>Viridiplantae</taxon>
        <taxon>Streptophyta</taxon>
        <taxon>Embryophyta</taxon>
        <taxon>Tracheophyta</taxon>
        <taxon>Spermatophyta</taxon>
        <taxon>Magnoliopsida</taxon>
        <taxon>eudicotyledons</taxon>
        <taxon>Gunneridae</taxon>
        <taxon>Pentapetalae</taxon>
        <taxon>asterids</taxon>
        <taxon>lamiids</taxon>
        <taxon>Solanales</taxon>
        <taxon>Solanaceae</taxon>
        <taxon>Nicotianoideae</taxon>
        <taxon>Nicotianeae</taxon>
        <taxon>Nicotiana</taxon>
    </lineage>
</organism>
<sequence>MIRDAQAVETCHGEGAHGGEDPFRGYFIRVEDVIGPSDLETLKKSSSEVGASYLFNEAQQGLNRLNQYETEVRRLTEERDALMLLSEQREREVKGLRAELEVSRKEQAELSEQVKKRFDAIRQLRVKVDAVKSEAEEWKKNMDHLASQKEAARTQLASAEAQLKRESLSARQENRGVPVSFELSKI</sequence>
<dbReference type="AlphaFoldDB" id="A0A1S4A0T6"/>
<gene>
    <name evidence="2" type="primary">LOC107792506</name>
</gene>
<feature type="compositionally biased region" description="Basic and acidic residues" evidence="1">
    <location>
        <begin position="165"/>
        <end position="174"/>
    </location>
</feature>
<protein>
    <submittedName>
        <fullName evidence="2">Uncharacterized protein</fullName>
    </submittedName>
</protein>